<dbReference type="SUPFAM" id="SSF47459">
    <property type="entry name" value="HLH, helix-loop-helix DNA-binding domain"/>
    <property type="match status" value="1"/>
</dbReference>
<protein>
    <recommendedName>
        <fullName evidence="2">BHLH domain-containing protein</fullName>
    </recommendedName>
</protein>
<dbReference type="Pfam" id="PF00010">
    <property type="entry name" value="HLH"/>
    <property type="match status" value="1"/>
</dbReference>
<dbReference type="CDD" id="cd00083">
    <property type="entry name" value="bHLH_SF"/>
    <property type="match status" value="1"/>
</dbReference>
<dbReference type="GO" id="GO:0046983">
    <property type="term" value="F:protein dimerization activity"/>
    <property type="evidence" value="ECO:0007669"/>
    <property type="project" value="InterPro"/>
</dbReference>
<name>A0AAE8MLA8_9HYPO</name>
<dbReference type="PROSITE" id="PS50888">
    <property type="entry name" value="BHLH"/>
    <property type="match status" value="1"/>
</dbReference>
<evidence type="ECO:0000256" key="1">
    <source>
        <dbReference type="SAM" id="MobiDB-lite"/>
    </source>
</evidence>
<gene>
    <name evidence="3" type="ORF">FTOL_12057</name>
</gene>
<dbReference type="SMART" id="SM00353">
    <property type="entry name" value="HLH"/>
    <property type="match status" value="1"/>
</dbReference>
<dbReference type="Proteomes" id="UP001187734">
    <property type="component" value="Unassembled WGS sequence"/>
</dbReference>
<evidence type="ECO:0000313" key="3">
    <source>
        <dbReference type="EMBL" id="SPJ87032.1"/>
    </source>
</evidence>
<proteinExistence type="predicted"/>
<feature type="region of interest" description="Disordered" evidence="1">
    <location>
        <begin position="1"/>
        <end position="25"/>
    </location>
</feature>
<dbReference type="Gene3D" id="4.10.280.10">
    <property type="entry name" value="Helix-loop-helix DNA-binding domain"/>
    <property type="match status" value="1"/>
</dbReference>
<reference evidence="3" key="1">
    <citation type="submission" date="2018-03" db="EMBL/GenBank/DDBJ databases">
        <authorList>
            <person name="Guldener U."/>
        </authorList>
    </citation>
    <scope>NUCLEOTIDE SEQUENCE</scope>
</reference>
<feature type="compositionally biased region" description="Basic residues" evidence="1">
    <location>
        <begin position="8"/>
        <end position="18"/>
    </location>
</feature>
<comment type="caution">
    <text evidence="3">The sequence shown here is derived from an EMBL/GenBank/DDBJ whole genome shotgun (WGS) entry which is preliminary data.</text>
</comment>
<feature type="domain" description="BHLH" evidence="2">
    <location>
        <begin position="24"/>
        <end position="76"/>
    </location>
</feature>
<evidence type="ECO:0000313" key="4">
    <source>
        <dbReference type="Proteomes" id="UP001187734"/>
    </source>
</evidence>
<dbReference type="InterPro" id="IPR036638">
    <property type="entry name" value="HLH_DNA-bd_sf"/>
</dbReference>
<dbReference type="EMBL" id="ONZP01000550">
    <property type="protein sequence ID" value="SPJ87032.1"/>
    <property type="molecule type" value="Genomic_DNA"/>
</dbReference>
<sequence>MSDSGILKKPRPKRKGRPRPLPPNVTARNLAIEKQRREALNENFVELARMLPNLASARRLTKVLIVNASVEHVRQQRALCLAAAQDMQDFIAENNRLVAEVNAWRAQFGGPSAPLTLAKPMTEAMMQLAEVKNHVFGTFNAGFGDNWVEDTSEYQPKVGVEMPGAMQQVDSSYTAFEPQTQVNLPPEDIQNNIEVLAPIPLSTFPYQEPQISYLGTTAPHPSITQLGTIEPGLNEQMLAEIYTQPLLNTTSTPWFTGLGIPASSDLFHDDSGDIESCI</sequence>
<organism evidence="3 4">
    <name type="scientific">Fusarium torulosum</name>
    <dbReference type="NCBI Taxonomy" id="33205"/>
    <lineage>
        <taxon>Eukaryota</taxon>
        <taxon>Fungi</taxon>
        <taxon>Dikarya</taxon>
        <taxon>Ascomycota</taxon>
        <taxon>Pezizomycotina</taxon>
        <taxon>Sordariomycetes</taxon>
        <taxon>Hypocreomycetidae</taxon>
        <taxon>Hypocreales</taxon>
        <taxon>Nectriaceae</taxon>
        <taxon>Fusarium</taxon>
    </lineage>
</organism>
<dbReference type="InterPro" id="IPR011598">
    <property type="entry name" value="bHLH_dom"/>
</dbReference>
<evidence type="ECO:0000259" key="2">
    <source>
        <dbReference type="PROSITE" id="PS50888"/>
    </source>
</evidence>
<keyword evidence="4" id="KW-1185">Reference proteome</keyword>
<dbReference type="AlphaFoldDB" id="A0AAE8MLA8"/>
<accession>A0AAE8MLA8</accession>